<evidence type="ECO:0008006" key="4">
    <source>
        <dbReference type="Google" id="ProtNLM"/>
    </source>
</evidence>
<name>A0ABX4YK65_9LEPT</name>
<evidence type="ECO:0000313" key="2">
    <source>
        <dbReference type="EMBL" id="PNV75635.1"/>
    </source>
</evidence>
<feature type="compositionally biased region" description="Basic and acidic residues" evidence="1">
    <location>
        <begin position="1"/>
        <end position="13"/>
    </location>
</feature>
<accession>A0ABX4YK65</accession>
<dbReference type="EMBL" id="MCRM02000006">
    <property type="protein sequence ID" value="PNV75635.1"/>
    <property type="molecule type" value="Genomic_DNA"/>
</dbReference>
<evidence type="ECO:0000256" key="1">
    <source>
        <dbReference type="SAM" id="MobiDB-lite"/>
    </source>
</evidence>
<feature type="region of interest" description="Disordered" evidence="1">
    <location>
        <begin position="1"/>
        <end position="43"/>
    </location>
</feature>
<keyword evidence="3" id="KW-1185">Reference proteome</keyword>
<dbReference type="Proteomes" id="UP000094669">
    <property type="component" value="Unassembled WGS sequence"/>
</dbReference>
<protein>
    <recommendedName>
        <fullName evidence="4">Lipoprotein</fullName>
    </recommendedName>
</protein>
<organism evidence="2 3">
    <name type="scientific">Leptospira inadai serovar Lyme</name>
    <dbReference type="NCBI Taxonomy" id="293084"/>
    <lineage>
        <taxon>Bacteria</taxon>
        <taxon>Pseudomonadati</taxon>
        <taxon>Spirochaetota</taxon>
        <taxon>Spirochaetia</taxon>
        <taxon>Leptospirales</taxon>
        <taxon>Leptospiraceae</taxon>
        <taxon>Leptospira</taxon>
    </lineage>
</organism>
<evidence type="ECO:0000313" key="3">
    <source>
        <dbReference type="Proteomes" id="UP000094669"/>
    </source>
</evidence>
<gene>
    <name evidence="2" type="ORF">BES34_007985</name>
</gene>
<proteinExistence type="predicted"/>
<feature type="compositionally biased region" description="Basic and acidic residues" evidence="1">
    <location>
        <begin position="21"/>
        <end position="33"/>
    </location>
</feature>
<reference evidence="2" key="1">
    <citation type="submission" date="2018-01" db="EMBL/GenBank/DDBJ databases">
        <title>Genomic characterization of Leptospira inadai serogroup Lyme isolated from captured rat in Brazil and comparative analysis with human reference strain.</title>
        <authorList>
            <person name="Moreno L.Z."/>
            <person name="Loureiro A.P."/>
            <person name="Miraglia F."/>
            <person name="Kremer F.S."/>
            <person name="Eslabao M.R."/>
            <person name="Dellagostin O.A."/>
            <person name="Lilenbaum W."/>
            <person name="Moreno A.M."/>
        </authorList>
    </citation>
    <scope>NUCLEOTIDE SEQUENCE [LARGE SCALE GENOMIC DNA]</scope>
    <source>
        <strain evidence="2">M34/99</strain>
    </source>
</reference>
<comment type="caution">
    <text evidence="2">The sequence shown here is derived from an EMBL/GenBank/DDBJ whole genome shotgun (WGS) entry which is preliminary data.</text>
</comment>
<sequence>MLFRRQRSEDRRVRFAPARQKLPDHGKGKEVEGRSAVTQESSSRTWKFRSPMFCPPSSVFCPLQT</sequence>